<dbReference type="EMBL" id="MN740556">
    <property type="protein sequence ID" value="QHU33319.1"/>
    <property type="molecule type" value="Genomic_DNA"/>
</dbReference>
<protein>
    <submittedName>
        <fullName evidence="1">Uncharacterized protein</fullName>
    </submittedName>
</protein>
<evidence type="ECO:0000313" key="1">
    <source>
        <dbReference type="EMBL" id="QHU33319.1"/>
    </source>
</evidence>
<name>A0A6C0LRE4_9ZZZZ</name>
<dbReference type="AlphaFoldDB" id="A0A6C0LRE4"/>
<accession>A0A6C0LRE4</accession>
<reference evidence="1" key="1">
    <citation type="journal article" date="2020" name="Nature">
        <title>Giant virus diversity and host interactions through global metagenomics.</title>
        <authorList>
            <person name="Schulz F."/>
            <person name="Roux S."/>
            <person name="Paez-Espino D."/>
            <person name="Jungbluth S."/>
            <person name="Walsh D.A."/>
            <person name="Denef V.J."/>
            <person name="McMahon K.D."/>
            <person name="Konstantinidis K.T."/>
            <person name="Eloe-Fadrosh E.A."/>
            <person name="Kyrpides N.C."/>
            <person name="Woyke T."/>
        </authorList>
    </citation>
    <scope>NUCLEOTIDE SEQUENCE</scope>
    <source>
        <strain evidence="1">GVMAG-S-1014582-52</strain>
    </source>
</reference>
<organism evidence="1">
    <name type="scientific">viral metagenome</name>
    <dbReference type="NCBI Taxonomy" id="1070528"/>
    <lineage>
        <taxon>unclassified sequences</taxon>
        <taxon>metagenomes</taxon>
        <taxon>organismal metagenomes</taxon>
    </lineage>
</organism>
<sequence length="902" mass="106316">MVEFFKQMYLIPFKYGIEKMNNTCMKIISLIFNQCGKRLFKINNDVQFVEHYECVDNYNKFYCCPIDLKEIDQDFLLNTFKIKTGRIENLILSIPHKIFLKGTTNIHIQKITLQVDIIKNDNSLYFSTLETNNIYFVDQNKYVKNDLSDIILEIKRLLLEYLDTITIQIECIELNLRENIIICLNDVYYDSQKVEIKSIIINHDNLLQIDDIIFMISDKKLKISKINANDKLIDYLPFIYMDDHSGDISVSIKIDKFHTNLLEITNLEMDIVKNLIIIKFLKKIKFDNIFSLITSDNTTSILDFDQNSNLITFKQNIRISFDDFNKLNCWIDSFANMISSFQKKIITIETTKKQLYISQLKISIFFKNEVFNVQIKSMGYINNEIVDLLIEHDRTILKIGKINIGKSFCAENIILFEEGLFDLRAKYMEVRKQNNELNFYFNRAKLVEIKAFITFVSNITSLFSSYDDSNFTIFLNISKSIVKMKYLQSIINLVIEIMNVNLLNKSMTNVKADLFIDKYLIAKLSANSINHQNFNIQNLHIFLDPIMNEQIIVIINSLIPINEHHYANCIDNDVCEKIRQAMSETIIANNMKQFEKNVELLTTSILPISGKQNNNSKLFSANDHFMREKNSLKKYKPITQIFSNNNLKSLLIDDYSIEEEETNLKIIIDNLCVYLFEKLPEQSSKDRKPFISVFFKEINLMKSNITNQIPRNKYKIMINQFAIIDNLSNDLKWKYFIIPKFKITAFDCEIIQHDDIYRLIVHISPLKASIREETLLKLISFFEFKKENISSKSEPKFIEHFYIDNINIFLNFYPSIINKISKSESFTLSDFEMIIKHVAFNNIGGFDRLFEIFGNHIKNEIKPENIMQFIPNIKLIKPYAKSLMNIYNMTFRYIYQKTKKMF</sequence>
<proteinExistence type="predicted"/>